<keyword evidence="2" id="KW-0812">Transmembrane</keyword>
<sequence>MASDIHFRKTSTGPPNEEKSVEAPPPRKQRIYYLDNIRTVLTVFVMYQHTASAYGADGSWHYISPHHGRSIPLIVFKAFNRSYLMATFFFLSGYFSALTGRKRSRAAFLKDKTIRLGIPTIVSTFLSGPLQLALLRLIQTRQLPDWDMMTAYWASVRGVRGPVWYSALLLVFDTAYILLRPRPSPRDASTPPAHPTRTRALAAVTSLALLSFGVRLALPIGRNFVPLSVRPGFVPQYLAAYALGLRLAGRDPRDGVPAPRALLPGLLAACAAAVALGAASASSLPPLVAARGGWNAPALAYALWHEATGLLVFSALLHGFASVEALRADWGRVGRYSYAAFLVHAPVLVALMGWLDGWRAGGVVKTFVVGSLGVVGSWVAGWVTAQVPGWRRCVV</sequence>
<feature type="transmembrane region" description="Helical" evidence="2">
    <location>
        <begin position="159"/>
        <end position="179"/>
    </location>
</feature>
<name>A0ABR3SZ74_9PEZI</name>
<keyword evidence="5" id="KW-1185">Reference proteome</keyword>
<dbReference type="PANTHER" id="PTHR36927:SF4">
    <property type="entry name" value="BLR5718 PROTEIN"/>
    <property type="match status" value="1"/>
</dbReference>
<gene>
    <name evidence="4" type="ORF">SLS56_003533</name>
</gene>
<accession>A0ABR3SZ74</accession>
<feature type="region of interest" description="Disordered" evidence="1">
    <location>
        <begin position="1"/>
        <end position="25"/>
    </location>
</feature>
<feature type="transmembrane region" description="Helical" evidence="2">
    <location>
        <begin position="367"/>
        <end position="385"/>
    </location>
</feature>
<protein>
    <recommendedName>
        <fullName evidence="3">Acyltransferase 3 domain-containing protein</fullName>
    </recommendedName>
</protein>
<dbReference type="Proteomes" id="UP001521116">
    <property type="component" value="Unassembled WGS sequence"/>
</dbReference>
<evidence type="ECO:0000313" key="5">
    <source>
        <dbReference type="Proteomes" id="UP001521116"/>
    </source>
</evidence>
<organism evidence="4 5">
    <name type="scientific">Neofusicoccum ribis</name>
    <dbReference type="NCBI Taxonomy" id="45134"/>
    <lineage>
        <taxon>Eukaryota</taxon>
        <taxon>Fungi</taxon>
        <taxon>Dikarya</taxon>
        <taxon>Ascomycota</taxon>
        <taxon>Pezizomycotina</taxon>
        <taxon>Dothideomycetes</taxon>
        <taxon>Dothideomycetes incertae sedis</taxon>
        <taxon>Botryosphaeriales</taxon>
        <taxon>Botryosphaeriaceae</taxon>
        <taxon>Neofusicoccum</taxon>
    </lineage>
</organism>
<feature type="transmembrane region" description="Helical" evidence="2">
    <location>
        <begin position="121"/>
        <end position="139"/>
    </location>
</feature>
<evidence type="ECO:0000256" key="1">
    <source>
        <dbReference type="SAM" id="MobiDB-lite"/>
    </source>
</evidence>
<reference evidence="4 5" key="1">
    <citation type="submission" date="2024-02" db="EMBL/GenBank/DDBJ databases">
        <title>De novo assembly and annotation of 12 fungi associated with fruit tree decline syndrome in Ontario, Canada.</title>
        <authorList>
            <person name="Sulman M."/>
            <person name="Ellouze W."/>
            <person name="Ilyukhin E."/>
        </authorList>
    </citation>
    <scope>NUCLEOTIDE SEQUENCE [LARGE SCALE GENOMIC DNA]</scope>
    <source>
        <strain evidence="4 5">M1-105</strain>
    </source>
</reference>
<feature type="domain" description="Acyltransferase 3" evidence="3">
    <location>
        <begin position="31"/>
        <end position="381"/>
    </location>
</feature>
<feature type="transmembrane region" description="Helical" evidence="2">
    <location>
        <begin position="335"/>
        <end position="355"/>
    </location>
</feature>
<feature type="transmembrane region" description="Helical" evidence="2">
    <location>
        <begin position="261"/>
        <end position="281"/>
    </location>
</feature>
<feature type="transmembrane region" description="Helical" evidence="2">
    <location>
        <begin position="301"/>
        <end position="323"/>
    </location>
</feature>
<dbReference type="InterPro" id="IPR050623">
    <property type="entry name" value="Glucan_succinyl_AcylTrfase"/>
</dbReference>
<dbReference type="Pfam" id="PF01757">
    <property type="entry name" value="Acyl_transf_3"/>
    <property type="match status" value="1"/>
</dbReference>
<feature type="transmembrane region" description="Helical" evidence="2">
    <location>
        <begin position="232"/>
        <end position="249"/>
    </location>
</feature>
<evidence type="ECO:0000313" key="4">
    <source>
        <dbReference type="EMBL" id="KAL1632634.1"/>
    </source>
</evidence>
<keyword evidence="2" id="KW-0472">Membrane</keyword>
<evidence type="ECO:0000259" key="3">
    <source>
        <dbReference type="Pfam" id="PF01757"/>
    </source>
</evidence>
<feature type="transmembrane region" description="Helical" evidence="2">
    <location>
        <begin position="200"/>
        <end position="220"/>
    </location>
</feature>
<feature type="transmembrane region" description="Helical" evidence="2">
    <location>
        <begin position="82"/>
        <end position="100"/>
    </location>
</feature>
<proteinExistence type="predicted"/>
<keyword evidence="2" id="KW-1133">Transmembrane helix</keyword>
<dbReference type="PANTHER" id="PTHR36927">
    <property type="entry name" value="BLR4337 PROTEIN"/>
    <property type="match status" value="1"/>
</dbReference>
<dbReference type="InterPro" id="IPR002656">
    <property type="entry name" value="Acyl_transf_3_dom"/>
</dbReference>
<evidence type="ECO:0000256" key="2">
    <source>
        <dbReference type="SAM" id="Phobius"/>
    </source>
</evidence>
<comment type="caution">
    <text evidence="4">The sequence shown here is derived from an EMBL/GenBank/DDBJ whole genome shotgun (WGS) entry which is preliminary data.</text>
</comment>
<dbReference type="EMBL" id="JAJVDC020000028">
    <property type="protein sequence ID" value="KAL1632634.1"/>
    <property type="molecule type" value="Genomic_DNA"/>
</dbReference>